<name>A0ABM1XY71_AEDAL</name>
<dbReference type="SUPFAM" id="SSF57716">
    <property type="entry name" value="Glucocorticoid receptor-like (DNA-binding domain)"/>
    <property type="match status" value="1"/>
</dbReference>
<evidence type="ECO:0000313" key="11">
    <source>
        <dbReference type="Proteomes" id="UP000069940"/>
    </source>
</evidence>
<evidence type="ECO:0008006" key="12">
    <source>
        <dbReference type="Google" id="ProtNLM"/>
    </source>
</evidence>
<evidence type="ECO:0000256" key="6">
    <source>
        <dbReference type="PROSITE-ProRule" id="PRU01263"/>
    </source>
</evidence>
<feature type="compositionally biased region" description="Acidic residues" evidence="7">
    <location>
        <begin position="179"/>
        <end position="192"/>
    </location>
</feature>
<proteinExistence type="predicted"/>
<dbReference type="RefSeq" id="XP_029707607.2">
    <property type="nucleotide sequence ID" value="XM_029851747.2"/>
</dbReference>
<dbReference type="GeneID" id="109621592"/>
<evidence type="ECO:0000256" key="1">
    <source>
        <dbReference type="ARBA" id="ARBA00022723"/>
    </source>
</evidence>
<dbReference type="Pfam" id="PF12874">
    <property type="entry name" value="zf-met"/>
    <property type="match status" value="2"/>
</dbReference>
<evidence type="ECO:0000259" key="8">
    <source>
        <dbReference type="PROSITE" id="PS50157"/>
    </source>
</evidence>
<feature type="domain" description="C2H2-type" evidence="8">
    <location>
        <begin position="327"/>
        <end position="354"/>
    </location>
</feature>
<keyword evidence="4 6" id="KW-0862">Zinc</keyword>
<feature type="binding site" evidence="6">
    <location>
        <position position="61"/>
    </location>
    <ligand>
        <name>Zn(2+)</name>
        <dbReference type="ChEBI" id="CHEBI:29105"/>
    </ligand>
</feature>
<feature type="compositionally biased region" description="Polar residues" evidence="7">
    <location>
        <begin position="550"/>
        <end position="562"/>
    </location>
</feature>
<dbReference type="Pfam" id="PF00096">
    <property type="entry name" value="zf-C2H2"/>
    <property type="match status" value="2"/>
</dbReference>
<dbReference type="InterPro" id="IPR036236">
    <property type="entry name" value="Znf_C2H2_sf"/>
</dbReference>
<feature type="region of interest" description="Disordered" evidence="7">
    <location>
        <begin position="133"/>
        <end position="227"/>
    </location>
</feature>
<dbReference type="PROSITE" id="PS51915">
    <property type="entry name" value="ZAD"/>
    <property type="match status" value="1"/>
</dbReference>
<feature type="domain" description="ZAD" evidence="9">
    <location>
        <begin position="8"/>
        <end position="85"/>
    </location>
</feature>
<dbReference type="PANTHER" id="PTHR24379:SF127">
    <property type="entry name" value="BLOODY FINGERS-RELATED"/>
    <property type="match status" value="1"/>
</dbReference>
<feature type="domain" description="C2H2-type" evidence="8">
    <location>
        <begin position="382"/>
        <end position="410"/>
    </location>
</feature>
<evidence type="ECO:0000256" key="2">
    <source>
        <dbReference type="ARBA" id="ARBA00022737"/>
    </source>
</evidence>
<feature type="compositionally biased region" description="Basic residues" evidence="7">
    <location>
        <begin position="196"/>
        <end position="211"/>
    </location>
</feature>
<feature type="domain" description="C2H2-type" evidence="8">
    <location>
        <begin position="353"/>
        <end position="381"/>
    </location>
</feature>
<keyword evidence="3 5" id="KW-0863">Zinc-finger</keyword>
<feature type="domain" description="C2H2-type" evidence="8">
    <location>
        <begin position="514"/>
        <end position="543"/>
    </location>
</feature>
<keyword evidence="1 6" id="KW-0479">Metal-binding</keyword>
<dbReference type="SMART" id="SM00868">
    <property type="entry name" value="zf-AD"/>
    <property type="match status" value="1"/>
</dbReference>
<feature type="binding site" evidence="6">
    <location>
        <position position="13"/>
    </location>
    <ligand>
        <name>Zn(2+)</name>
        <dbReference type="ChEBI" id="CHEBI:29105"/>
    </ligand>
</feature>
<dbReference type="PANTHER" id="PTHR24379">
    <property type="entry name" value="KRAB AND ZINC FINGER DOMAIN-CONTAINING"/>
    <property type="match status" value="1"/>
</dbReference>
<protein>
    <recommendedName>
        <fullName evidence="12">C2h2-type zn-finger protein</fullName>
    </recommendedName>
</protein>
<dbReference type="SUPFAM" id="SSF57667">
    <property type="entry name" value="beta-beta-alpha zinc fingers"/>
    <property type="match status" value="4"/>
</dbReference>
<dbReference type="Gene3D" id="3.40.1800.20">
    <property type="match status" value="1"/>
</dbReference>
<sequence>MSDLDVENICRLCCEKKGRLRSLFERKPANHSLSLQQMILDVTRLEVEPGDGMPQRICRVCASTLVKMHETIEGYRTNDLKLRQQLSALKPPQLIEIKEEEVEFEVLEDICKQDMIVNNICIKKEVEEEEYHDNEELDGVTEPALTDGVIVKKNESETDTADEAVKDDDEWMPDKNVQDAEDDEWNLDEEVEEKVIKRKSTSKGSGLRRKRNPDEPPKKYVRRHYRDPNAPRFSDFKCYICAGDSHGTAEALLAHLNSCHLDVLPFTCTECVTETVVIRTVVAVNSHKRQHMNPEKCPHCDRRYSSKRGVDLHISMHHTGDNEPNPSPCDYCGKVCSSKVALKIHRRIHTSGSACEICGKVFLERSKLRRHIQNKHEKLKKYECHFCQKKLASMSAVQNHIDTFHSSLEFKCSYCPKTFSSKLTHRYHEKKHEDKNYVATKDWKEYYTILEGQEGKMNKQKKCKLCGIITVNMGAHLGNIHFPTVYRCEICDATFKGKTTYTAHVQEHEHGKAHQCPICEREFTERRNLISHLRTKKHRDHPLAQAMLGVSSTAKTEKSNWGTDDDDSQEDKYADFEFAPDKLM</sequence>
<feature type="domain" description="C2H2-type" evidence="8">
    <location>
        <begin position="410"/>
        <end position="437"/>
    </location>
</feature>
<feature type="domain" description="C2H2-type" evidence="8">
    <location>
        <begin position="295"/>
        <end position="323"/>
    </location>
</feature>
<feature type="binding site" evidence="6">
    <location>
        <position position="10"/>
    </location>
    <ligand>
        <name>Zn(2+)</name>
        <dbReference type="ChEBI" id="CHEBI:29105"/>
    </ligand>
</feature>
<evidence type="ECO:0000259" key="9">
    <source>
        <dbReference type="PROSITE" id="PS51915"/>
    </source>
</evidence>
<dbReference type="PROSITE" id="PS50157">
    <property type="entry name" value="ZINC_FINGER_C2H2_2"/>
    <property type="match status" value="7"/>
</dbReference>
<evidence type="ECO:0000313" key="10">
    <source>
        <dbReference type="EnsemblMetazoa" id="AALFPA23_003931.P4622"/>
    </source>
</evidence>
<keyword evidence="11" id="KW-1185">Reference proteome</keyword>
<dbReference type="InterPro" id="IPR013087">
    <property type="entry name" value="Znf_C2H2_type"/>
</dbReference>
<evidence type="ECO:0000256" key="5">
    <source>
        <dbReference type="PROSITE-ProRule" id="PRU00042"/>
    </source>
</evidence>
<feature type="compositionally biased region" description="Acidic residues" evidence="7">
    <location>
        <begin position="157"/>
        <end position="171"/>
    </location>
</feature>
<dbReference type="PROSITE" id="PS00028">
    <property type="entry name" value="ZINC_FINGER_C2H2_1"/>
    <property type="match status" value="7"/>
</dbReference>
<reference evidence="11" key="1">
    <citation type="journal article" date="2015" name="Proc. Natl. Acad. Sci. U.S.A.">
        <title>Genome sequence of the Asian Tiger mosquito, Aedes albopictus, reveals insights into its biology, genetics, and evolution.</title>
        <authorList>
            <person name="Chen X.G."/>
            <person name="Jiang X."/>
            <person name="Gu J."/>
            <person name="Xu M."/>
            <person name="Wu Y."/>
            <person name="Deng Y."/>
            <person name="Zhang C."/>
            <person name="Bonizzoni M."/>
            <person name="Dermauw W."/>
            <person name="Vontas J."/>
            <person name="Armbruster P."/>
            <person name="Huang X."/>
            <person name="Yang Y."/>
            <person name="Zhang H."/>
            <person name="He W."/>
            <person name="Peng H."/>
            <person name="Liu Y."/>
            <person name="Wu K."/>
            <person name="Chen J."/>
            <person name="Lirakis M."/>
            <person name="Topalis P."/>
            <person name="Van Leeuwen T."/>
            <person name="Hall A.B."/>
            <person name="Jiang X."/>
            <person name="Thorpe C."/>
            <person name="Mueller R.L."/>
            <person name="Sun C."/>
            <person name="Waterhouse R.M."/>
            <person name="Yan G."/>
            <person name="Tu Z.J."/>
            <person name="Fang X."/>
            <person name="James A.A."/>
        </authorList>
    </citation>
    <scope>NUCLEOTIDE SEQUENCE [LARGE SCALE GENOMIC DNA]</scope>
    <source>
        <strain evidence="11">Foshan</strain>
    </source>
</reference>
<keyword evidence="2" id="KW-0677">Repeat</keyword>
<accession>A0ABM1XY71</accession>
<dbReference type="SMART" id="SM00355">
    <property type="entry name" value="ZnF_C2H2"/>
    <property type="match status" value="9"/>
</dbReference>
<dbReference type="InterPro" id="IPR012934">
    <property type="entry name" value="Znf_AD"/>
</dbReference>
<feature type="domain" description="C2H2-type" evidence="8">
    <location>
        <begin position="486"/>
        <end position="513"/>
    </location>
</feature>
<dbReference type="Proteomes" id="UP000069940">
    <property type="component" value="Unassembled WGS sequence"/>
</dbReference>
<dbReference type="Pfam" id="PF07776">
    <property type="entry name" value="zf-AD"/>
    <property type="match status" value="1"/>
</dbReference>
<evidence type="ECO:0000256" key="3">
    <source>
        <dbReference type="ARBA" id="ARBA00022771"/>
    </source>
</evidence>
<reference evidence="10" key="2">
    <citation type="submission" date="2025-05" db="UniProtKB">
        <authorList>
            <consortium name="EnsemblMetazoa"/>
        </authorList>
    </citation>
    <scope>IDENTIFICATION</scope>
    <source>
        <strain evidence="10">Foshan</strain>
    </source>
</reference>
<feature type="binding site" evidence="6">
    <location>
        <position position="58"/>
    </location>
    <ligand>
        <name>Zn(2+)</name>
        <dbReference type="ChEBI" id="CHEBI:29105"/>
    </ligand>
</feature>
<evidence type="ECO:0000256" key="4">
    <source>
        <dbReference type="ARBA" id="ARBA00022833"/>
    </source>
</evidence>
<dbReference type="EnsemblMetazoa" id="AALFPA23_003931.R4622">
    <property type="protein sequence ID" value="AALFPA23_003931.P4622"/>
    <property type="gene ID" value="AALFPA23_003931"/>
</dbReference>
<evidence type="ECO:0000256" key="7">
    <source>
        <dbReference type="SAM" id="MobiDB-lite"/>
    </source>
</evidence>
<dbReference type="Gene3D" id="3.30.160.60">
    <property type="entry name" value="Classic Zinc Finger"/>
    <property type="match status" value="4"/>
</dbReference>
<organism evidence="10 11">
    <name type="scientific">Aedes albopictus</name>
    <name type="common">Asian tiger mosquito</name>
    <name type="synonym">Stegomyia albopicta</name>
    <dbReference type="NCBI Taxonomy" id="7160"/>
    <lineage>
        <taxon>Eukaryota</taxon>
        <taxon>Metazoa</taxon>
        <taxon>Ecdysozoa</taxon>
        <taxon>Arthropoda</taxon>
        <taxon>Hexapoda</taxon>
        <taxon>Insecta</taxon>
        <taxon>Pterygota</taxon>
        <taxon>Neoptera</taxon>
        <taxon>Endopterygota</taxon>
        <taxon>Diptera</taxon>
        <taxon>Nematocera</taxon>
        <taxon>Culicoidea</taxon>
        <taxon>Culicidae</taxon>
        <taxon>Culicinae</taxon>
        <taxon>Aedini</taxon>
        <taxon>Aedes</taxon>
        <taxon>Stegomyia</taxon>
    </lineage>
</organism>
<feature type="region of interest" description="Disordered" evidence="7">
    <location>
        <begin position="549"/>
        <end position="572"/>
    </location>
</feature>